<dbReference type="AlphaFoldDB" id="A0AAN9QRU6"/>
<accession>A0AAN9QRU6</accession>
<proteinExistence type="predicted"/>
<dbReference type="InterPro" id="IPR012340">
    <property type="entry name" value="NA-bd_OB-fold"/>
</dbReference>
<evidence type="ECO:0000313" key="4">
    <source>
        <dbReference type="Proteomes" id="UP001374584"/>
    </source>
</evidence>
<dbReference type="GO" id="GO:0005737">
    <property type="term" value="C:cytoplasm"/>
    <property type="evidence" value="ECO:0007669"/>
    <property type="project" value="InterPro"/>
</dbReference>
<evidence type="ECO:0000313" key="3">
    <source>
        <dbReference type="EMBL" id="KAK7340983.1"/>
    </source>
</evidence>
<protein>
    <recommendedName>
        <fullName evidence="2">Elongation factor P C-terminal domain-containing protein</fullName>
    </recommendedName>
</protein>
<feature type="region of interest" description="Disordered" evidence="1">
    <location>
        <begin position="1"/>
        <end position="20"/>
    </location>
</feature>
<feature type="domain" description="Elongation factor P C-terminal" evidence="2">
    <location>
        <begin position="18"/>
        <end position="41"/>
    </location>
</feature>
<name>A0AAN9QRU6_PHACN</name>
<dbReference type="InterPro" id="IPR015365">
    <property type="entry name" value="Elong-fact-P_C"/>
</dbReference>
<sequence>MEAEGQSVAPEDIQDAMTVPPHIVPGDAIVVNTEDDSYIERTVGLVCAQRNQVNVILILEILDDKNFGQL</sequence>
<keyword evidence="4" id="KW-1185">Reference proteome</keyword>
<dbReference type="Pfam" id="PF09285">
    <property type="entry name" value="Elong-fact-P_C"/>
    <property type="match status" value="1"/>
</dbReference>
<dbReference type="Gene3D" id="2.40.50.140">
    <property type="entry name" value="Nucleic acid-binding proteins"/>
    <property type="match status" value="1"/>
</dbReference>
<dbReference type="Proteomes" id="UP001374584">
    <property type="component" value="Unassembled WGS sequence"/>
</dbReference>
<gene>
    <name evidence="3" type="ORF">VNO80_23907</name>
</gene>
<organism evidence="3 4">
    <name type="scientific">Phaseolus coccineus</name>
    <name type="common">Scarlet runner bean</name>
    <name type="synonym">Phaseolus multiflorus</name>
    <dbReference type="NCBI Taxonomy" id="3886"/>
    <lineage>
        <taxon>Eukaryota</taxon>
        <taxon>Viridiplantae</taxon>
        <taxon>Streptophyta</taxon>
        <taxon>Embryophyta</taxon>
        <taxon>Tracheophyta</taxon>
        <taxon>Spermatophyta</taxon>
        <taxon>Magnoliopsida</taxon>
        <taxon>eudicotyledons</taxon>
        <taxon>Gunneridae</taxon>
        <taxon>Pentapetalae</taxon>
        <taxon>rosids</taxon>
        <taxon>fabids</taxon>
        <taxon>Fabales</taxon>
        <taxon>Fabaceae</taxon>
        <taxon>Papilionoideae</taxon>
        <taxon>50 kb inversion clade</taxon>
        <taxon>NPAAA clade</taxon>
        <taxon>indigoferoid/millettioid clade</taxon>
        <taxon>Phaseoleae</taxon>
        <taxon>Phaseolus</taxon>
    </lineage>
</organism>
<comment type="caution">
    <text evidence="3">The sequence shown here is derived from an EMBL/GenBank/DDBJ whole genome shotgun (WGS) entry which is preliminary data.</text>
</comment>
<evidence type="ECO:0000259" key="2">
    <source>
        <dbReference type="Pfam" id="PF09285"/>
    </source>
</evidence>
<dbReference type="GO" id="GO:0043043">
    <property type="term" value="P:peptide biosynthetic process"/>
    <property type="evidence" value="ECO:0007669"/>
    <property type="project" value="InterPro"/>
</dbReference>
<reference evidence="3 4" key="1">
    <citation type="submission" date="2024-01" db="EMBL/GenBank/DDBJ databases">
        <title>The genomes of 5 underutilized Papilionoideae crops provide insights into root nodulation and disease resistanc.</title>
        <authorList>
            <person name="Jiang F."/>
        </authorList>
    </citation>
    <scope>NUCLEOTIDE SEQUENCE [LARGE SCALE GENOMIC DNA]</scope>
    <source>
        <strain evidence="3">JINMINGXINNONG_FW02</strain>
        <tissue evidence="3">Leaves</tissue>
    </source>
</reference>
<dbReference type="EMBL" id="JAYMYR010000009">
    <property type="protein sequence ID" value="KAK7340983.1"/>
    <property type="molecule type" value="Genomic_DNA"/>
</dbReference>
<evidence type="ECO:0000256" key="1">
    <source>
        <dbReference type="SAM" id="MobiDB-lite"/>
    </source>
</evidence>